<gene>
    <name evidence="2" type="ORF">APZ42_002693</name>
</gene>
<comment type="caution">
    <text evidence="2">The sequence shown here is derived from an EMBL/GenBank/DDBJ whole genome shotgun (WGS) entry which is preliminary data.</text>
</comment>
<reference evidence="2 3" key="1">
    <citation type="submission" date="2016-03" db="EMBL/GenBank/DDBJ databases">
        <title>EvidentialGene: Evidence-directed Construction of Genes on Genomes.</title>
        <authorList>
            <person name="Gilbert D.G."/>
            <person name="Choi J.-H."/>
            <person name="Mockaitis K."/>
            <person name="Colbourne J."/>
            <person name="Pfrender M."/>
        </authorList>
    </citation>
    <scope>NUCLEOTIDE SEQUENCE [LARGE SCALE GENOMIC DNA]</scope>
    <source>
        <strain evidence="2 3">Xinb3</strain>
        <tissue evidence="2">Complete organism</tissue>
    </source>
</reference>
<keyword evidence="3" id="KW-1185">Reference proteome</keyword>
<name>A0A164I3S6_9CRUS</name>
<organism evidence="2 3">
    <name type="scientific">Daphnia magna</name>
    <dbReference type="NCBI Taxonomy" id="35525"/>
    <lineage>
        <taxon>Eukaryota</taxon>
        <taxon>Metazoa</taxon>
        <taxon>Ecdysozoa</taxon>
        <taxon>Arthropoda</taxon>
        <taxon>Crustacea</taxon>
        <taxon>Branchiopoda</taxon>
        <taxon>Diplostraca</taxon>
        <taxon>Cladocera</taxon>
        <taxon>Anomopoda</taxon>
        <taxon>Daphniidae</taxon>
        <taxon>Daphnia</taxon>
    </lineage>
</organism>
<evidence type="ECO:0000313" key="2">
    <source>
        <dbReference type="EMBL" id="KZS00847.1"/>
    </source>
</evidence>
<feature type="compositionally biased region" description="Polar residues" evidence="1">
    <location>
        <begin position="34"/>
        <end position="49"/>
    </location>
</feature>
<dbReference type="EMBL" id="LRGB01008327">
    <property type="protein sequence ID" value="KZS00847.1"/>
    <property type="molecule type" value="Genomic_DNA"/>
</dbReference>
<protein>
    <submittedName>
        <fullName evidence="2">Putative Phospholipid-transporting ATPase</fullName>
    </submittedName>
</protein>
<accession>A0A164I3S6</accession>
<evidence type="ECO:0000256" key="1">
    <source>
        <dbReference type="SAM" id="MobiDB-lite"/>
    </source>
</evidence>
<dbReference type="Proteomes" id="UP000076858">
    <property type="component" value="Unassembled WGS sequence"/>
</dbReference>
<proteinExistence type="predicted"/>
<feature type="region of interest" description="Disordered" evidence="1">
    <location>
        <begin position="28"/>
        <end position="70"/>
    </location>
</feature>
<dbReference type="OrthoDB" id="377733at2759"/>
<evidence type="ECO:0000313" key="3">
    <source>
        <dbReference type="Proteomes" id="UP000076858"/>
    </source>
</evidence>
<dbReference type="AlphaFoldDB" id="A0A164I3S6"/>
<sequence length="92" mass="10230">MCRQAAAWRRWPISLTVQFRAIFYHPMGEDDRSVQPSTRQSHNGSSVQPRPSAVAYARTGINSSRPRLQDPYAITVDLESGGEPALPNTMST</sequence>